<gene>
    <name evidence="4" type="ORF">GUITHDRAFT_70455</name>
</gene>
<evidence type="ECO:0000256" key="2">
    <source>
        <dbReference type="ARBA" id="ARBA00022614"/>
    </source>
</evidence>
<evidence type="ECO:0000313" key="5">
    <source>
        <dbReference type="EnsemblProtists" id="EKX46762"/>
    </source>
</evidence>
<dbReference type="InterPro" id="IPR001611">
    <property type="entry name" value="Leu-rich_rpt"/>
</dbReference>
<dbReference type="GO" id="GO:0005634">
    <property type="term" value="C:nucleus"/>
    <property type="evidence" value="ECO:0007669"/>
    <property type="project" value="TreeGrafter"/>
</dbReference>
<organism evidence="4">
    <name type="scientific">Guillardia theta (strain CCMP2712)</name>
    <name type="common">Cryptophyte</name>
    <dbReference type="NCBI Taxonomy" id="905079"/>
    <lineage>
        <taxon>Eukaryota</taxon>
        <taxon>Cryptophyceae</taxon>
        <taxon>Pyrenomonadales</taxon>
        <taxon>Geminigeraceae</taxon>
        <taxon>Guillardia</taxon>
    </lineage>
</organism>
<dbReference type="Pfam" id="PF13516">
    <property type="entry name" value="LRR_6"/>
    <property type="match status" value="4"/>
</dbReference>
<name>L1JEP6_GUITC</name>
<evidence type="ECO:0000256" key="1">
    <source>
        <dbReference type="ARBA" id="ARBA00022468"/>
    </source>
</evidence>
<dbReference type="PaxDb" id="55529-EKX46762"/>
<keyword evidence="2" id="KW-0433">Leucine-rich repeat</keyword>
<proteinExistence type="predicted"/>
<reference evidence="5" key="3">
    <citation type="submission" date="2015-06" db="UniProtKB">
        <authorList>
            <consortium name="EnsemblProtists"/>
        </authorList>
    </citation>
    <scope>IDENTIFICATION</scope>
</reference>
<dbReference type="Proteomes" id="UP000011087">
    <property type="component" value="Unassembled WGS sequence"/>
</dbReference>
<dbReference type="SMART" id="SM00368">
    <property type="entry name" value="LRR_RI"/>
    <property type="match status" value="4"/>
</dbReference>
<protein>
    <submittedName>
        <fullName evidence="4 5">Uncharacterized protein</fullName>
    </submittedName>
</protein>
<sequence length="165" mass="17921">MSSIKTTVEINLSYNGIGDDECEQLAKVIKQSKTVKRLILENNHIHMKGAQVLAAALTPETGKDDPALEELNLKNNGVGSEGATAIAQVLTSNKNLKQINLYWNNIGNSGLQAICQNLRNDFPKDFVLVLPPRPIPPSFHPLPSSIPLLLPSPSSFHPLPPPFPS</sequence>
<keyword evidence="1" id="KW-0343">GTPase activation</keyword>
<dbReference type="STRING" id="905079.L1JEP6"/>
<reference evidence="6" key="2">
    <citation type="submission" date="2012-11" db="EMBL/GenBank/DDBJ databases">
        <authorList>
            <person name="Kuo A."/>
            <person name="Curtis B.A."/>
            <person name="Tanifuji G."/>
            <person name="Burki F."/>
            <person name="Gruber A."/>
            <person name="Irimia M."/>
            <person name="Maruyama S."/>
            <person name="Arias M.C."/>
            <person name="Ball S.G."/>
            <person name="Gile G.H."/>
            <person name="Hirakawa Y."/>
            <person name="Hopkins J.F."/>
            <person name="Rensing S.A."/>
            <person name="Schmutz J."/>
            <person name="Symeonidi A."/>
            <person name="Elias M."/>
            <person name="Eveleigh R.J."/>
            <person name="Herman E.K."/>
            <person name="Klute M.J."/>
            <person name="Nakayama T."/>
            <person name="Obornik M."/>
            <person name="Reyes-Prieto A."/>
            <person name="Armbrust E.V."/>
            <person name="Aves S.J."/>
            <person name="Beiko R.G."/>
            <person name="Coutinho P."/>
            <person name="Dacks J.B."/>
            <person name="Durnford D.G."/>
            <person name="Fast N.M."/>
            <person name="Green B.R."/>
            <person name="Grisdale C."/>
            <person name="Hempe F."/>
            <person name="Henrissat B."/>
            <person name="Hoppner M.P."/>
            <person name="Ishida K.-I."/>
            <person name="Kim E."/>
            <person name="Koreny L."/>
            <person name="Kroth P.G."/>
            <person name="Liu Y."/>
            <person name="Malik S.-B."/>
            <person name="Maier U.G."/>
            <person name="McRose D."/>
            <person name="Mock T."/>
            <person name="Neilson J.A."/>
            <person name="Onodera N.T."/>
            <person name="Poole A.M."/>
            <person name="Pritham E.J."/>
            <person name="Richards T.A."/>
            <person name="Rocap G."/>
            <person name="Roy S.W."/>
            <person name="Sarai C."/>
            <person name="Schaack S."/>
            <person name="Shirato S."/>
            <person name="Slamovits C.H."/>
            <person name="Spencer D.F."/>
            <person name="Suzuki S."/>
            <person name="Worden A.Z."/>
            <person name="Zauner S."/>
            <person name="Barry K."/>
            <person name="Bell C."/>
            <person name="Bharti A.K."/>
            <person name="Crow J.A."/>
            <person name="Grimwood J."/>
            <person name="Kramer R."/>
            <person name="Lindquist E."/>
            <person name="Lucas S."/>
            <person name="Salamov A."/>
            <person name="McFadden G.I."/>
            <person name="Lane C.E."/>
            <person name="Keeling P.J."/>
            <person name="Gray M.W."/>
            <person name="Grigoriev I.V."/>
            <person name="Archibald J.M."/>
        </authorList>
    </citation>
    <scope>NUCLEOTIDE SEQUENCE</scope>
    <source>
        <strain evidence="6">CCMP2712</strain>
    </source>
</reference>
<evidence type="ECO:0000313" key="4">
    <source>
        <dbReference type="EMBL" id="EKX46762.1"/>
    </source>
</evidence>
<dbReference type="RefSeq" id="XP_005833742.1">
    <property type="nucleotide sequence ID" value="XM_005833685.1"/>
</dbReference>
<dbReference type="AlphaFoldDB" id="L1JEP6"/>
<dbReference type="GO" id="GO:0048471">
    <property type="term" value="C:perinuclear region of cytoplasm"/>
    <property type="evidence" value="ECO:0007669"/>
    <property type="project" value="TreeGrafter"/>
</dbReference>
<dbReference type="HOGENOM" id="CLU_1613925_0_0_1"/>
<dbReference type="Gene3D" id="3.80.10.10">
    <property type="entry name" value="Ribonuclease Inhibitor"/>
    <property type="match status" value="2"/>
</dbReference>
<reference evidence="4 6" key="1">
    <citation type="journal article" date="2012" name="Nature">
        <title>Algal genomes reveal evolutionary mosaicism and the fate of nucleomorphs.</title>
        <authorList>
            <consortium name="DOE Joint Genome Institute"/>
            <person name="Curtis B.A."/>
            <person name="Tanifuji G."/>
            <person name="Burki F."/>
            <person name="Gruber A."/>
            <person name="Irimia M."/>
            <person name="Maruyama S."/>
            <person name="Arias M.C."/>
            <person name="Ball S.G."/>
            <person name="Gile G.H."/>
            <person name="Hirakawa Y."/>
            <person name="Hopkins J.F."/>
            <person name="Kuo A."/>
            <person name="Rensing S.A."/>
            <person name="Schmutz J."/>
            <person name="Symeonidi A."/>
            <person name="Elias M."/>
            <person name="Eveleigh R.J."/>
            <person name="Herman E.K."/>
            <person name="Klute M.J."/>
            <person name="Nakayama T."/>
            <person name="Obornik M."/>
            <person name="Reyes-Prieto A."/>
            <person name="Armbrust E.V."/>
            <person name="Aves S.J."/>
            <person name="Beiko R.G."/>
            <person name="Coutinho P."/>
            <person name="Dacks J.B."/>
            <person name="Durnford D.G."/>
            <person name="Fast N.M."/>
            <person name="Green B.R."/>
            <person name="Grisdale C.J."/>
            <person name="Hempel F."/>
            <person name="Henrissat B."/>
            <person name="Hoppner M.P."/>
            <person name="Ishida K."/>
            <person name="Kim E."/>
            <person name="Koreny L."/>
            <person name="Kroth P.G."/>
            <person name="Liu Y."/>
            <person name="Malik S.B."/>
            <person name="Maier U.G."/>
            <person name="McRose D."/>
            <person name="Mock T."/>
            <person name="Neilson J.A."/>
            <person name="Onodera N.T."/>
            <person name="Poole A.M."/>
            <person name="Pritham E.J."/>
            <person name="Richards T.A."/>
            <person name="Rocap G."/>
            <person name="Roy S.W."/>
            <person name="Sarai C."/>
            <person name="Schaack S."/>
            <person name="Shirato S."/>
            <person name="Slamovits C.H."/>
            <person name="Spencer D.F."/>
            <person name="Suzuki S."/>
            <person name="Worden A.Z."/>
            <person name="Zauner S."/>
            <person name="Barry K."/>
            <person name="Bell C."/>
            <person name="Bharti A.K."/>
            <person name="Crow J.A."/>
            <person name="Grimwood J."/>
            <person name="Kramer R."/>
            <person name="Lindquist E."/>
            <person name="Lucas S."/>
            <person name="Salamov A."/>
            <person name="McFadden G.I."/>
            <person name="Lane C.E."/>
            <person name="Keeling P.J."/>
            <person name="Gray M.W."/>
            <person name="Grigoriev I.V."/>
            <person name="Archibald J.M."/>
        </authorList>
    </citation>
    <scope>NUCLEOTIDE SEQUENCE</scope>
    <source>
        <strain evidence="4 6">CCMP2712</strain>
    </source>
</reference>
<dbReference type="PANTHER" id="PTHR24113:SF12">
    <property type="entry name" value="RAN GTPASE-ACTIVATING PROTEIN 1"/>
    <property type="match status" value="1"/>
</dbReference>
<dbReference type="GO" id="GO:0031267">
    <property type="term" value="F:small GTPase binding"/>
    <property type="evidence" value="ECO:0007669"/>
    <property type="project" value="TreeGrafter"/>
</dbReference>
<dbReference type="InterPro" id="IPR027038">
    <property type="entry name" value="RanGap"/>
</dbReference>
<accession>L1JEP6</accession>
<dbReference type="EnsemblProtists" id="EKX46762">
    <property type="protein sequence ID" value="EKX46762"/>
    <property type="gene ID" value="GUITHDRAFT_70455"/>
</dbReference>
<dbReference type="GO" id="GO:0005096">
    <property type="term" value="F:GTPase activator activity"/>
    <property type="evidence" value="ECO:0007669"/>
    <property type="project" value="UniProtKB-KW"/>
</dbReference>
<dbReference type="GO" id="GO:0005829">
    <property type="term" value="C:cytosol"/>
    <property type="evidence" value="ECO:0007669"/>
    <property type="project" value="TreeGrafter"/>
</dbReference>
<dbReference type="GO" id="GO:0006913">
    <property type="term" value="P:nucleocytoplasmic transport"/>
    <property type="evidence" value="ECO:0007669"/>
    <property type="project" value="TreeGrafter"/>
</dbReference>
<dbReference type="InterPro" id="IPR032675">
    <property type="entry name" value="LRR_dom_sf"/>
</dbReference>
<dbReference type="SUPFAM" id="SSF52047">
    <property type="entry name" value="RNI-like"/>
    <property type="match status" value="1"/>
</dbReference>
<evidence type="ECO:0000256" key="3">
    <source>
        <dbReference type="ARBA" id="ARBA00022737"/>
    </source>
</evidence>
<dbReference type="OrthoDB" id="120976at2759"/>
<dbReference type="EMBL" id="JH992993">
    <property type="protein sequence ID" value="EKX46762.1"/>
    <property type="molecule type" value="Genomic_DNA"/>
</dbReference>
<dbReference type="GeneID" id="17303350"/>
<dbReference type="OMA" id="YNNFGPK"/>
<keyword evidence="3" id="KW-0677">Repeat</keyword>
<dbReference type="KEGG" id="gtt:GUITHDRAFT_70455"/>
<evidence type="ECO:0000313" key="6">
    <source>
        <dbReference type="Proteomes" id="UP000011087"/>
    </source>
</evidence>
<keyword evidence="6" id="KW-1185">Reference proteome</keyword>
<dbReference type="PANTHER" id="PTHR24113">
    <property type="entry name" value="RAN GTPASE-ACTIVATING PROTEIN 1"/>
    <property type="match status" value="1"/>
</dbReference>
<dbReference type="eggNOG" id="KOG4308">
    <property type="taxonomic scope" value="Eukaryota"/>
</dbReference>